<dbReference type="InterPro" id="IPR029071">
    <property type="entry name" value="Ubiquitin-like_domsf"/>
</dbReference>
<evidence type="ECO:0000259" key="11">
    <source>
        <dbReference type="PROSITE" id="PS50249"/>
    </source>
</evidence>
<reference evidence="12 13" key="1">
    <citation type="submission" date="2016-07" db="EMBL/GenBank/DDBJ databases">
        <title>Pervasive Adenine N6-methylation of Active Genes in Fungi.</title>
        <authorList>
            <consortium name="DOE Joint Genome Institute"/>
            <person name="Mondo S.J."/>
            <person name="Dannebaum R.O."/>
            <person name="Kuo R.C."/>
            <person name="Labutti K."/>
            <person name="Haridas S."/>
            <person name="Kuo A."/>
            <person name="Salamov A."/>
            <person name="Ahrendt S.R."/>
            <person name="Lipzen A."/>
            <person name="Sullivan W."/>
            <person name="Andreopoulos W.B."/>
            <person name="Clum A."/>
            <person name="Lindquist E."/>
            <person name="Daum C."/>
            <person name="Ramamoorthy G.K."/>
            <person name="Gryganskyi A."/>
            <person name="Culley D."/>
            <person name="Magnuson J.K."/>
            <person name="James T.Y."/>
            <person name="O'Malley M.A."/>
            <person name="Stajich J.E."/>
            <person name="Spatafora J.W."/>
            <person name="Visel A."/>
            <person name="Grigoriev I.V."/>
        </authorList>
    </citation>
    <scope>NUCLEOTIDE SEQUENCE [LARGE SCALE GENOMIC DNA]</scope>
    <source>
        <strain evidence="12 13">CBS 931.73</strain>
    </source>
</reference>
<keyword evidence="13" id="KW-1185">Reference proteome</keyword>
<dbReference type="SUPFAM" id="SSF54236">
    <property type="entry name" value="Ubiquitin-like"/>
    <property type="match status" value="1"/>
</dbReference>
<comment type="subcellular location">
    <subcellularLocation>
        <location evidence="2">Cytoplasm</location>
        <location evidence="2">Perinuclear region</location>
    </subcellularLocation>
    <subcellularLocation>
        <location evidence="1">Nucleus membrane</location>
        <topology evidence="1">Peripheral membrane protein</topology>
        <orientation evidence="1">Cytoplasmic side</orientation>
    </subcellularLocation>
</comment>
<evidence type="ECO:0000313" key="13">
    <source>
        <dbReference type="Proteomes" id="UP000193498"/>
    </source>
</evidence>
<dbReference type="Gene3D" id="2.30.30.380">
    <property type="entry name" value="Zn-finger domain of Sec23/24"/>
    <property type="match status" value="1"/>
</dbReference>
<dbReference type="Pfam" id="PF11543">
    <property type="entry name" value="UN_NPL4"/>
    <property type="match status" value="1"/>
</dbReference>
<dbReference type="Proteomes" id="UP000193498">
    <property type="component" value="Unassembled WGS sequence"/>
</dbReference>
<dbReference type="InterPro" id="IPR024682">
    <property type="entry name" value="Npl4_Ub-like_dom"/>
</dbReference>
<evidence type="ECO:0000256" key="3">
    <source>
        <dbReference type="ARBA" id="ARBA00011025"/>
    </source>
</evidence>
<dbReference type="InterPro" id="IPR007717">
    <property type="entry name" value="NPL4_C"/>
</dbReference>
<accession>A0A1Y1XSL3</accession>
<keyword evidence="6 9" id="KW-0863">Zinc-finger</keyword>
<dbReference type="PIRSF" id="PIRSF010052">
    <property type="entry name" value="Polyub_prc_Npl4"/>
    <property type="match status" value="1"/>
</dbReference>
<evidence type="ECO:0000259" key="10">
    <source>
        <dbReference type="PROSITE" id="PS50199"/>
    </source>
</evidence>
<keyword evidence="5" id="KW-0479">Metal-binding</keyword>
<gene>
    <name evidence="12" type="ORF">K493DRAFT_267948</name>
</gene>
<dbReference type="GO" id="GO:0031965">
    <property type="term" value="C:nuclear membrane"/>
    <property type="evidence" value="ECO:0007669"/>
    <property type="project" value="UniProtKB-SubCell"/>
</dbReference>
<dbReference type="FunCoup" id="A0A1Y1XSL3">
    <property type="interactions" value="1054"/>
</dbReference>
<dbReference type="CDD" id="cd08061">
    <property type="entry name" value="MPN_NPL4"/>
    <property type="match status" value="1"/>
</dbReference>
<dbReference type="InterPro" id="IPR036443">
    <property type="entry name" value="Znf_RanBP2_sf"/>
</dbReference>
<dbReference type="GO" id="GO:0048471">
    <property type="term" value="C:perinuclear region of cytoplasm"/>
    <property type="evidence" value="ECO:0007669"/>
    <property type="project" value="UniProtKB-SubCell"/>
</dbReference>
<evidence type="ECO:0000256" key="7">
    <source>
        <dbReference type="ARBA" id="ARBA00022833"/>
    </source>
</evidence>
<dbReference type="GO" id="GO:0031625">
    <property type="term" value="F:ubiquitin protein ligase binding"/>
    <property type="evidence" value="ECO:0007669"/>
    <property type="project" value="TreeGrafter"/>
</dbReference>
<dbReference type="InterPro" id="IPR007716">
    <property type="entry name" value="NPL4_Zn-bd_put"/>
</dbReference>
<dbReference type="PANTHER" id="PTHR12710:SF0">
    <property type="entry name" value="NUCLEAR PROTEIN LOCALIZATION PROTEIN 4 HOMOLOG"/>
    <property type="match status" value="1"/>
</dbReference>
<dbReference type="SUPFAM" id="SSF90209">
    <property type="entry name" value="Ran binding protein zinc finger-like"/>
    <property type="match status" value="1"/>
</dbReference>
<dbReference type="EMBL" id="MCFE01000501">
    <property type="protein sequence ID" value="ORX88749.1"/>
    <property type="molecule type" value="Genomic_DNA"/>
</dbReference>
<evidence type="ECO:0000256" key="1">
    <source>
        <dbReference type="ARBA" id="ARBA00004335"/>
    </source>
</evidence>
<dbReference type="InParanoid" id="A0A1Y1XSL3"/>
<comment type="function">
    <text evidence="8">Involved in the import of nuclear-targeted proteins into the nucleus and the export of poly(A) RNA out of the nucleus. Has a role in the endoplasmic reticulum-associated degradation (ERAD) pathway.</text>
</comment>
<dbReference type="Pfam" id="PF05021">
    <property type="entry name" value="NPL4"/>
    <property type="match status" value="1"/>
</dbReference>
<protein>
    <recommendedName>
        <fullName evidence="4">Nuclear protein localization protein 4</fullName>
    </recommendedName>
</protein>
<sequence length="604" mass="66692">MLLRIRSSEGTSRVQVDGSEDISFAIQKLAEILKRDPSSIVLSVRPDCATALATSGATVEQLGLKHGDMLYAQISKPADEQQPEVKEATASFKTVKQDEIDDHLDKQDGLIKRGRDPNFCKHAYNGMCDYCMPLEPFDAKYLDENKIKHMSFHAYLRQLNVQNKKSGAKSSYLPPLEEPNYRVNRNCKGGHPPWPESICTKCQPSAITLQRQAFRMVDHVEFSSASLIDNFINYWRSTGCQRFGYLYGRYEPYNEVPLGIKAVVEAIYEPPQTNEPDGLTLLLPWSEEKSIDELASRCGLVKVGMIFTDLMDDGTGQGKVVCKRHIDSFFLSSLEITFAAAMQANHPSPSKWCASGQFGSKFVTCVVSGNETGDIDVSSYQVSNSCVAMVDADIIEASIKPSIMRVKEATSTRYIPEVFYKYKNEYGVTVSHNAKPSFPVEYLLVNVTHGFPSQPNPLFTSPTHFPIENRSGLEVQEIYTLKKYLPSSQNVHGISDFHLMAFVQQMNVLDSGDMGFLCEAATTHTDDAARKLEASSGWQTLLAILREADHSQGLGGFGGSHTGHGSSSGGGSSATQATWACRHCTFVNPSNLSSCEMCGLPKDQ</sequence>
<dbReference type="STRING" id="1314790.A0A1Y1XSL3"/>
<dbReference type="GO" id="GO:0043130">
    <property type="term" value="F:ubiquitin binding"/>
    <property type="evidence" value="ECO:0007669"/>
    <property type="project" value="TreeGrafter"/>
</dbReference>
<dbReference type="AlphaFoldDB" id="A0A1Y1XSL3"/>
<dbReference type="InterPro" id="IPR037518">
    <property type="entry name" value="MPN"/>
</dbReference>
<dbReference type="PROSITE" id="PS50199">
    <property type="entry name" value="ZF_RANBP2_2"/>
    <property type="match status" value="1"/>
</dbReference>
<dbReference type="OrthoDB" id="10251089at2759"/>
<dbReference type="Gene3D" id="3.10.20.90">
    <property type="entry name" value="Phosphatidylinositol 3-kinase Catalytic Subunit, Chain A, domain 1"/>
    <property type="match status" value="1"/>
</dbReference>
<proteinExistence type="inferred from homology"/>
<dbReference type="GO" id="GO:0006511">
    <property type="term" value="P:ubiquitin-dependent protein catabolic process"/>
    <property type="evidence" value="ECO:0007669"/>
    <property type="project" value="InterPro"/>
</dbReference>
<feature type="domain" description="RanBP2-type" evidence="10">
    <location>
        <begin position="575"/>
        <end position="604"/>
    </location>
</feature>
<evidence type="ECO:0000313" key="12">
    <source>
        <dbReference type="EMBL" id="ORX88749.1"/>
    </source>
</evidence>
<dbReference type="Pfam" id="PF05020">
    <property type="entry name" value="zf-NPL4"/>
    <property type="match status" value="1"/>
</dbReference>
<evidence type="ECO:0000256" key="6">
    <source>
        <dbReference type="ARBA" id="ARBA00022771"/>
    </source>
</evidence>
<name>A0A1Y1XSL3_9FUNG</name>
<comment type="similarity">
    <text evidence="3">Belongs to the NPL4 family.</text>
</comment>
<keyword evidence="7" id="KW-0862">Zinc</keyword>
<evidence type="ECO:0000256" key="4">
    <source>
        <dbReference type="ARBA" id="ARBA00019709"/>
    </source>
</evidence>
<feature type="domain" description="MPN" evidence="11">
    <location>
        <begin position="220"/>
        <end position="358"/>
    </location>
</feature>
<dbReference type="InterPro" id="IPR016563">
    <property type="entry name" value="Npl4"/>
</dbReference>
<dbReference type="CDD" id="cd17055">
    <property type="entry name" value="Ubl_AtNPL4_like"/>
    <property type="match status" value="1"/>
</dbReference>
<dbReference type="PANTHER" id="PTHR12710">
    <property type="entry name" value="NUCLEAR PROTEIN LOCALIZATION 4"/>
    <property type="match status" value="1"/>
</dbReference>
<evidence type="ECO:0000256" key="9">
    <source>
        <dbReference type="PROSITE-ProRule" id="PRU00322"/>
    </source>
</evidence>
<dbReference type="InterPro" id="IPR001876">
    <property type="entry name" value="Znf_RanBP2"/>
</dbReference>
<dbReference type="PROSITE" id="PS50249">
    <property type="entry name" value="MPN"/>
    <property type="match status" value="1"/>
</dbReference>
<dbReference type="PROSITE" id="PS01358">
    <property type="entry name" value="ZF_RANBP2_1"/>
    <property type="match status" value="1"/>
</dbReference>
<organism evidence="12 13">
    <name type="scientific">Basidiobolus meristosporus CBS 931.73</name>
    <dbReference type="NCBI Taxonomy" id="1314790"/>
    <lineage>
        <taxon>Eukaryota</taxon>
        <taxon>Fungi</taxon>
        <taxon>Fungi incertae sedis</taxon>
        <taxon>Zoopagomycota</taxon>
        <taxon>Entomophthoromycotina</taxon>
        <taxon>Basidiobolomycetes</taxon>
        <taxon>Basidiobolales</taxon>
        <taxon>Basidiobolaceae</taxon>
        <taxon>Basidiobolus</taxon>
    </lineage>
</organism>
<evidence type="ECO:0000256" key="8">
    <source>
        <dbReference type="ARBA" id="ARBA00024703"/>
    </source>
</evidence>
<evidence type="ECO:0000256" key="2">
    <source>
        <dbReference type="ARBA" id="ARBA00004556"/>
    </source>
</evidence>
<dbReference type="GO" id="GO:0008270">
    <property type="term" value="F:zinc ion binding"/>
    <property type="evidence" value="ECO:0007669"/>
    <property type="project" value="UniProtKB-KW"/>
</dbReference>
<dbReference type="SMART" id="SM00547">
    <property type="entry name" value="ZnF_RBZ"/>
    <property type="match status" value="1"/>
</dbReference>
<comment type="caution">
    <text evidence="12">The sequence shown here is derived from an EMBL/GenBank/DDBJ whole genome shotgun (WGS) entry which is preliminary data.</text>
</comment>
<evidence type="ECO:0000256" key="5">
    <source>
        <dbReference type="ARBA" id="ARBA00022723"/>
    </source>
</evidence>